<dbReference type="Proteomes" id="UP000427906">
    <property type="component" value="Chromosome"/>
</dbReference>
<dbReference type="EMBL" id="AP021874">
    <property type="protein sequence ID" value="BBO70915.1"/>
    <property type="molecule type" value="Genomic_DNA"/>
</dbReference>
<sequence>MTESLFSTYWYRVAKLKPVLRDAVSISRHVYRGAPWYVLKNRLNGRSHRFNASAYLLIGQMDGGRTVEAIWENAGGQSDDAAPTQDEFIRLLGRLHDAELIQSDILPSTVELVRQFRGSPSGWKQRAANPFSLRFPLFDPDRFLDRWRFLTSPLFTRGVFFLWLLIVLTAMVLAGLHWPELAGSLSDQLFSPRNLVLLWLVYPLVKTLHEFGHAFAVKKWGGEVHEMGIILLALTPIPYLDASTSASFTDKQHRIAVAAMGMAVEMLLASLALFVWLNVETGLISAMAYNVMLIGGVSTVLFNGNPLLRYDGYYILSDLIEIPNLGKRSTRYLGYLLQRYLLGMEATASPVTAPGEKGWFLAYGPVSFCYRIAVLVGLVMLVSSRFFIVGILIALWGAVSLLILPAIRTVTQFLNSPAARSRRARLTLVGGTLALVAVLSLFILPIPLWTATQGVVWLPEKSAIRAGTDCEVVDLLVPVEQWVAKDRPLIRGVDPLLETQIDIYQARLAELYASYHAQPLHKRVERNLFMEEIDRVKGDLQDAEQKQEKLTVRSPAQGNFILIDERNLPGRFVKKGELLGYIIADHRPTVRAVVRQAEIGLVREHITGVAVRLAEQSATALPAEIERVVPAASLDLPSAALGTGGGGAIPVDPTDPDGLRALDTIFQLDIRLPEQVKNPHIGGRVYVRLEHGTMPLAMQWYRSLRQLFIRKFFV</sequence>
<feature type="transmembrane region" description="Helical" evidence="2">
    <location>
        <begin position="360"/>
        <end position="380"/>
    </location>
</feature>
<dbReference type="InterPro" id="IPR001193">
    <property type="entry name" value="MBTPS2"/>
</dbReference>
<feature type="transmembrane region" description="Helical" evidence="2">
    <location>
        <begin position="283"/>
        <end position="302"/>
    </location>
</feature>
<keyword evidence="2" id="KW-1133">Transmembrane helix</keyword>
<dbReference type="OrthoDB" id="9759690at2"/>
<feature type="transmembrane region" description="Helical" evidence="2">
    <location>
        <begin position="196"/>
        <end position="217"/>
    </location>
</feature>
<evidence type="ECO:0000256" key="2">
    <source>
        <dbReference type="SAM" id="Phobius"/>
    </source>
</evidence>
<feature type="transmembrane region" description="Helical" evidence="2">
    <location>
        <begin position="386"/>
        <end position="407"/>
    </location>
</feature>
<organism evidence="3 4">
    <name type="scientific">Desulfosarcina alkanivorans</name>
    <dbReference type="NCBI Taxonomy" id="571177"/>
    <lineage>
        <taxon>Bacteria</taxon>
        <taxon>Pseudomonadati</taxon>
        <taxon>Thermodesulfobacteriota</taxon>
        <taxon>Desulfobacteria</taxon>
        <taxon>Desulfobacterales</taxon>
        <taxon>Desulfosarcinaceae</taxon>
        <taxon>Desulfosarcina</taxon>
    </lineage>
</organism>
<dbReference type="GO" id="GO:0004222">
    <property type="term" value="F:metalloendopeptidase activity"/>
    <property type="evidence" value="ECO:0007669"/>
    <property type="project" value="InterPro"/>
</dbReference>
<dbReference type="KEGG" id="dalk:DSCA_48450"/>
<keyword evidence="4" id="KW-1185">Reference proteome</keyword>
<dbReference type="GO" id="GO:0016020">
    <property type="term" value="C:membrane"/>
    <property type="evidence" value="ECO:0007669"/>
    <property type="project" value="InterPro"/>
</dbReference>
<evidence type="ECO:0000313" key="4">
    <source>
        <dbReference type="Proteomes" id="UP000427906"/>
    </source>
</evidence>
<protein>
    <submittedName>
        <fullName evidence="3">Hemolysin D</fullName>
    </submittedName>
</protein>
<dbReference type="PANTHER" id="PTHR13325">
    <property type="entry name" value="PROTEASE M50 MEMBRANE-BOUND TRANSCRIPTION FACTOR SITE 2 PROTEASE"/>
    <property type="match status" value="1"/>
</dbReference>
<evidence type="ECO:0000256" key="1">
    <source>
        <dbReference type="SAM" id="Coils"/>
    </source>
</evidence>
<feature type="transmembrane region" description="Helical" evidence="2">
    <location>
        <begin position="428"/>
        <end position="449"/>
    </location>
</feature>
<feature type="transmembrane region" description="Helical" evidence="2">
    <location>
        <begin position="255"/>
        <end position="277"/>
    </location>
</feature>
<dbReference type="Gene3D" id="1.10.10.1150">
    <property type="entry name" value="Coenzyme PQQ synthesis protein D (PqqD)"/>
    <property type="match status" value="1"/>
</dbReference>
<proteinExistence type="predicted"/>
<evidence type="ECO:0000313" key="3">
    <source>
        <dbReference type="EMBL" id="BBO70915.1"/>
    </source>
</evidence>
<name>A0A5K7YRH2_9BACT</name>
<keyword evidence="2" id="KW-0812">Transmembrane</keyword>
<dbReference type="PANTHER" id="PTHR13325:SF3">
    <property type="entry name" value="MEMBRANE-BOUND TRANSCRIPTION FACTOR SITE-2 PROTEASE"/>
    <property type="match status" value="1"/>
</dbReference>
<dbReference type="RefSeq" id="WP_155318816.1">
    <property type="nucleotide sequence ID" value="NZ_AP021874.1"/>
</dbReference>
<keyword evidence="2" id="KW-0472">Membrane</keyword>
<accession>A0A5K7YRH2</accession>
<dbReference type="InterPro" id="IPR041881">
    <property type="entry name" value="PqqD_sf"/>
</dbReference>
<feature type="transmembrane region" description="Helical" evidence="2">
    <location>
        <begin position="154"/>
        <end position="176"/>
    </location>
</feature>
<gene>
    <name evidence="3" type="ORF">DSCA_48450</name>
</gene>
<keyword evidence="1" id="KW-0175">Coiled coil</keyword>
<dbReference type="GO" id="GO:0031293">
    <property type="term" value="P:membrane protein intracellular domain proteolysis"/>
    <property type="evidence" value="ECO:0007669"/>
    <property type="project" value="TreeGrafter"/>
</dbReference>
<feature type="coiled-coil region" evidence="1">
    <location>
        <begin position="526"/>
        <end position="553"/>
    </location>
</feature>
<dbReference type="AlphaFoldDB" id="A0A5K7YRH2"/>
<dbReference type="GO" id="GO:0005737">
    <property type="term" value="C:cytoplasm"/>
    <property type="evidence" value="ECO:0007669"/>
    <property type="project" value="TreeGrafter"/>
</dbReference>
<reference evidence="3 4" key="1">
    <citation type="submission" date="2019-11" db="EMBL/GenBank/DDBJ databases">
        <title>Comparative genomics of hydrocarbon-degrading Desulfosarcina strains.</title>
        <authorList>
            <person name="Watanabe M."/>
            <person name="Kojima H."/>
            <person name="Fukui M."/>
        </authorList>
    </citation>
    <scope>NUCLEOTIDE SEQUENCE [LARGE SCALE GENOMIC DNA]</scope>
    <source>
        <strain evidence="3 4">PL12</strain>
    </source>
</reference>